<dbReference type="InterPro" id="IPR001789">
    <property type="entry name" value="Sig_transdc_resp-reg_receiver"/>
</dbReference>
<protein>
    <submittedName>
        <fullName evidence="4">Response regulator</fullName>
    </submittedName>
</protein>
<organism evidence="4 5">
    <name type="scientific">Ramlibacter henchirensis</name>
    <dbReference type="NCBI Taxonomy" id="204072"/>
    <lineage>
        <taxon>Bacteria</taxon>
        <taxon>Pseudomonadati</taxon>
        <taxon>Pseudomonadota</taxon>
        <taxon>Betaproteobacteria</taxon>
        <taxon>Burkholderiales</taxon>
        <taxon>Comamonadaceae</taxon>
        <taxon>Ramlibacter</taxon>
    </lineage>
</organism>
<proteinExistence type="predicted"/>
<dbReference type="Proteomes" id="UP000298180">
    <property type="component" value="Unassembled WGS sequence"/>
</dbReference>
<dbReference type="PROSITE" id="PS50110">
    <property type="entry name" value="RESPONSE_REGULATORY"/>
    <property type="match status" value="1"/>
</dbReference>
<dbReference type="Gene3D" id="3.40.50.2300">
    <property type="match status" value="1"/>
</dbReference>
<dbReference type="PANTHER" id="PTHR44591">
    <property type="entry name" value="STRESS RESPONSE REGULATOR PROTEIN 1"/>
    <property type="match status" value="1"/>
</dbReference>
<evidence type="ECO:0000313" key="5">
    <source>
        <dbReference type="Proteomes" id="UP000298180"/>
    </source>
</evidence>
<dbReference type="EMBL" id="SMLM01000003">
    <property type="protein sequence ID" value="TFZ00617.1"/>
    <property type="molecule type" value="Genomic_DNA"/>
</dbReference>
<sequence>MTARAIPFWLARYESKTNAMSATNHRSTRVLIVEDEEDCRMTLALLMSMHGFEVRASASGREAIAIAEEFLPEVVFLDLGMPLMDGYETAAALRMNARTMQARIVALTGYGAEREMELAAAAGFDLYLVKPAALADLLAAVSQPLPTMLA</sequence>
<name>A0A4Z0BMU8_9BURK</name>
<accession>A0A4Z0BMU8</accession>
<evidence type="ECO:0000259" key="3">
    <source>
        <dbReference type="PROSITE" id="PS50110"/>
    </source>
</evidence>
<gene>
    <name evidence="4" type="ORF">EZ313_19380</name>
</gene>
<dbReference type="SMART" id="SM00448">
    <property type="entry name" value="REC"/>
    <property type="match status" value="1"/>
</dbReference>
<evidence type="ECO:0000256" key="1">
    <source>
        <dbReference type="ARBA" id="ARBA00022553"/>
    </source>
</evidence>
<evidence type="ECO:0000256" key="2">
    <source>
        <dbReference type="PROSITE-ProRule" id="PRU00169"/>
    </source>
</evidence>
<comment type="caution">
    <text evidence="4">The sequence shown here is derived from an EMBL/GenBank/DDBJ whole genome shotgun (WGS) entry which is preliminary data.</text>
</comment>
<keyword evidence="5" id="KW-1185">Reference proteome</keyword>
<feature type="domain" description="Response regulatory" evidence="3">
    <location>
        <begin position="29"/>
        <end position="145"/>
    </location>
</feature>
<feature type="modified residue" description="4-aspartylphosphate" evidence="2">
    <location>
        <position position="78"/>
    </location>
</feature>
<dbReference type="InterPro" id="IPR050595">
    <property type="entry name" value="Bact_response_regulator"/>
</dbReference>
<dbReference type="PANTHER" id="PTHR44591:SF3">
    <property type="entry name" value="RESPONSE REGULATORY DOMAIN-CONTAINING PROTEIN"/>
    <property type="match status" value="1"/>
</dbReference>
<dbReference type="InterPro" id="IPR011006">
    <property type="entry name" value="CheY-like_superfamily"/>
</dbReference>
<dbReference type="GO" id="GO:0000160">
    <property type="term" value="P:phosphorelay signal transduction system"/>
    <property type="evidence" value="ECO:0007669"/>
    <property type="project" value="InterPro"/>
</dbReference>
<dbReference type="AlphaFoldDB" id="A0A4Z0BMU8"/>
<keyword evidence="1 2" id="KW-0597">Phosphoprotein</keyword>
<dbReference type="Pfam" id="PF00072">
    <property type="entry name" value="Response_reg"/>
    <property type="match status" value="1"/>
</dbReference>
<dbReference type="SUPFAM" id="SSF52172">
    <property type="entry name" value="CheY-like"/>
    <property type="match status" value="1"/>
</dbReference>
<reference evidence="4 5" key="1">
    <citation type="submission" date="2019-03" db="EMBL/GenBank/DDBJ databases">
        <title>Ramlibacter henchirensis DSM 14656, whole genome shotgun sequence.</title>
        <authorList>
            <person name="Zhang X."/>
            <person name="Feng G."/>
            <person name="Zhu H."/>
        </authorList>
    </citation>
    <scope>NUCLEOTIDE SEQUENCE [LARGE SCALE GENOMIC DNA]</scope>
    <source>
        <strain evidence="4 5">DSM 14656</strain>
    </source>
</reference>
<evidence type="ECO:0000313" key="4">
    <source>
        <dbReference type="EMBL" id="TFZ00617.1"/>
    </source>
</evidence>